<dbReference type="Proteomes" id="UP000325315">
    <property type="component" value="Unassembled WGS sequence"/>
</dbReference>
<comment type="subcellular location">
    <subcellularLocation>
        <location evidence="1">Nucleus</location>
    </subcellularLocation>
</comment>
<dbReference type="GO" id="GO:0008270">
    <property type="term" value="F:zinc ion binding"/>
    <property type="evidence" value="ECO:0007669"/>
    <property type="project" value="UniProtKB-KW"/>
</dbReference>
<keyword evidence="5" id="KW-0539">Nucleus</keyword>
<evidence type="ECO:0000256" key="4">
    <source>
        <dbReference type="ARBA" id="ARBA00022833"/>
    </source>
</evidence>
<evidence type="ECO:0000256" key="5">
    <source>
        <dbReference type="ARBA" id="ARBA00023242"/>
    </source>
</evidence>
<name>A0A5B6W887_9ROSI</name>
<dbReference type="InterPro" id="IPR012337">
    <property type="entry name" value="RNaseH-like_sf"/>
</dbReference>
<comment type="caution">
    <text evidence="7">The sequence shown here is derived from an EMBL/GenBank/DDBJ whole genome shotgun (WGS) entry which is preliminary data.</text>
</comment>
<dbReference type="PANTHER" id="PTHR46481">
    <property type="entry name" value="ZINC FINGER BED DOMAIN-CONTAINING PROTEIN 4"/>
    <property type="match status" value="1"/>
</dbReference>
<organism evidence="7 8">
    <name type="scientific">Gossypium australe</name>
    <dbReference type="NCBI Taxonomy" id="47621"/>
    <lineage>
        <taxon>Eukaryota</taxon>
        <taxon>Viridiplantae</taxon>
        <taxon>Streptophyta</taxon>
        <taxon>Embryophyta</taxon>
        <taxon>Tracheophyta</taxon>
        <taxon>Spermatophyta</taxon>
        <taxon>Magnoliopsida</taxon>
        <taxon>eudicotyledons</taxon>
        <taxon>Gunneridae</taxon>
        <taxon>Pentapetalae</taxon>
        <taxon>rosids</taxon>
        <taxon>malvids</taxon>
        <taxon>Malvales</taxon>
        <taxon>Malvaceae</taxon>
        <taxon>Malvoideae</taxon>
        <taxon>Gossypium</taxon>
    </lineage>
</organism>
<keyword evidence="8" id="KW-1185">Reference proteome</keyword>
<keyword evidence="4" id="KW-0862">Zinc</keyword>
<dbReference type="InterPro" id="IPR052035">
    <property type="entry name" value="ZnF_BED_domain_contain"/>
</dbReference>
<dbReference type="AlphaFoldDB" id="A0A5B6W887"/>
<keyword evidence="3" id="KW-0863">Zinc-finger</keyword>
<dbReference type="InterPro" id="IPR008906">
    <property type="entry name" value="HATC_C_dom"/>
</dbReference>
<dbReference type="GO" id="GO:0005634">
    <property type="term" value="C:nucleus"/>
    <property type="evidence" value="ECO:0007669"/>
    <property type="project" value="UniProtKB-SubCell"/>
</dbReference>
<dbReference type="OrthoDB" id="998233at2759"/>
<dbReference type="GO" id="GO:0046983">
    <property type="term" value="F:protein dimerization activity"/>
    <property type="evidence" value="ECO:0007669"/>
    <property type="project" value="InterPro"/>
</dbReference>
<evidence type="ECO:0000256" key="1">
    <source>
        <dbReference type="ARBA" id="ARBA00004123"/>
    </source>
</evidence>
<evidence type="ECO:0000256" key="2">
    <source>
        <dbReference type="ARBA" id="ARBA00022723"/>
    </source>
</evidence>
<sequence>MDRISITTDMWKSGQKIQYIVLMAHFVDLDWNLQKKEKEKVLNFVDVPPPHSGVFGIEGKACSISVDNASYNDATVRMLKYSLSFHKRLPLNEKLFHVHCCAHILNLLVHDGLSEIENIIDNVRESVKHITTSTMRLTMFTDIVKQLQLPNKRLILDCCTRWNATYAMLSYLLEFKDLPTLSQENFDDFDALEWWKVNSLKFRILSKMTCEILSIPITTVASKSVLSAGGRVIDAYRSSLGTDTVQMLLCGSDWYYNF</sequence>
<protein>
    <submittedName>
        <fullName evidence="7">Zinc finger BED domain-containing protein RICESLEEPER 2-like</fullName>
    </submittedName>
</protein>
<evidence type="ECO:0000259" key="6">
    <source>
        <dbReference type="Pfam" id="PF05699"/>
    </source>
</evidence>
<gene>
    <name evidence="7" type="ORF">EPI10_010989</name>
</gene>
<dbReference type="SUPFAM" id="SSF53098">
    <property type="entry name" value="Ribonuclease H-like"/>
    <property type="match status" value="2"/>
</dbReference>
<dbReference type="EMBL" id="SMMG02000004">
    <property type="protein sequence ID" value="KAA3477072.1"/>
    <property type="molecule type" value="Genomic_DNA"/>
</dbReference>
<feature type="domain" description="HAT C-terminal dimerisation" evidence="6">
    <location>
        <begin position="176"/>
        <end position="255"/>
    </location>
</feature>
<proteinExistence type="predicted"/>
<evidence type="ECO:0000256" key="3">
    <source>
        <dbReference type="ARBA" id="ARBA00022771"/>
    </source>
</evidence>
<accession>A0A5B6W887</accession>
<dbReference type="Pfam" id="PF05699">
    <property type="entry name" value="Dimer_Tnp_hAT"/>
    <property type="match status" value="1"/>
</dbReference>
<evidence type="ECO:0000313" key="8">
    <source>
        <dbReference type="Proteomes" id="UP000325315"/>
    </source>
</evidence>
<dbReference type="PANTHER" id="PTHR46481:SF10">
    <property type="entry name" value="ZINC FINGER BED DOMAIN-CONTAINING PROTEIN 39"/>
    <property type="match status" value="1"/>
</dbReference>
<evidence type="ECO:0000313" key="7">
    <source>
        <dbReference type="EMBL" id="KAA3477072.1"/>
    </source>
</evidence>
<reference evidence="8" key="1">
    <citation type="journal article" date="2019" name="Plant Biotechnol. J.">
        <title>Genome sequencing of the Australian wild diploid species Gossypium australe highlights disease resistance and delayed gland morphogenesis.</title>
        <authorList>
            <person name="Cai Y."/>
            <person name="Cai X."/>
            <person name="Wang Q."/>
            <person name="Wang P."/>
            <person name="Zhang Y."/>
            <person name="Cai C."/>
            <person name="Xu Y."/>
            <person name="Wang K."/>
            <person name="Zhou Z."/>
            <person name="Wang C."/>
            <person name="Geng S."/>
            <person name="Li B."/>
            <person name="Dong Q."/>
            <person name="Hou Y."/>
            <person name="Wang H."/>
            <person name="Ai P."/>
            <person name="Liu Z."/>
            <person name="Yi F."/>
            <person name="Sun M."/>
            <person name="An G."/>
            <person name="Cheng J."/>
            <person name="Zhang Y."/>
            <person name="Shi Q."/>
            <person name="Xie Y."/>
            <person name="Shi X."/>
            <person name="Chang Y."/>
            <person name="Huang F."/>
            <person name="Chen Y."/>
            <person name="Hong S."/>
            <person name="Mi L."/>
            <person name="Sun Q."/>
            <person name="Zhang L."/>
            <person name="Zhou B."/>
            <person name="Peng R."/>
            <person name="Zhang X."/>
            <person name="Liu F."/>
        </authorList>
    </citation>
    <scope>NUCLEOTIDE SEQUENCE [LARGE SCALE GENOMIC DNA]</scope>
    <source>
        <strain evidence="8">cv. PA1801</strain>
    </source>
</reference>
<keyword evidence="2" id="KW-0479">Metal-binding</keyword>